<accession>A0A091DZQ7</accession>
<dbReference type="Proteomes" id="UP000028990">
    <property type="component" value="Unassembled WGS sequence"/>
</dbReference>
<dbReference type="EMBL" id="KN120776">
    <property type="protein sequence ID" value="KFO37599.1"/>
    <property type="molecule type" value="Genomic_DNA"/>
</dbReference>
<feature type="region of interest" description="Disordered" evidence="1">
    <location>
        <begin position="1"/>
        <end position="25"/>
    </location>
</feature>
<dbReference type="AlphaFoldDB" id="A0A091DZQ7"/>
<sequence length="87" mass="9438">MLIGETSPRPMQQLYVSSSTSSSQDTNNWIMCGEDCIKEPAWPVQAIPIVIQQLILAADVLDEDCGISDADAGPSRVSCIHYDPSNL</sequence>
<keyword evidence="3" id="KW-1185">Reference proteome</keyword>
<evidence type="ECO:0000256" key="1">
    <source>
        <dbReference type="SAM" id="MobiDB-lite"/>
    </source>
</evidence>
<organism evidence="2 3">
    <name type="scientific">Fukomys damarensis</name>
    <name type="common">Damaraland mole rat</name>
    <name type="synonym">Cryptomys damarensis</name>
    <dbReference type="NCBI Taxonomy" id="885580"/>
    <lineage>
        <taxon>Eukaryota</taxon>
        <taxon>Metazoa</taxon>
        <taxon>Chordata</taxon>
        <taxon>Craniata</taxon>
        <taxon>Vertebrata</taxon>
        <taxon>Euteleostomi</taxon>
        <taxon>Mammalia</taxon>
        <taxon>Eutheria</taxon>
        <taxon>Euarchontoglires</taxon>
        <taxon>Glires</taxon>
        <taxon>Rodentia</taxon>
        <taxon>Hystricomorpha</taxon>
        <taxon>Bathyergidae</taxon>
        <taxon>Fukomys</taxon>
    </lineage>
</organism>
<gene>
    <name evidence="2" type="ORF">H920_00996</name>
</gene>
<evidence type="ECO:0000313" key="3">
    <source>
        <dbReference type="Proteomes" id="UP000028990"/>
    </source>
</evidence>
<protein>
    <submittedName>
        <fullName evidence="2">Uncharacterized protein</fullName>
    </submittedName>
</protein>
<name>A0A091DZQ7_FUKDA</name>
<reference evidence="2 3" key="1">
    <citation type="submission" date="2013-11" db="EMBL/GenBank/DDBJ databases">
        <title>The Damaraland mole rat (Fukomys damarensis) genome and evolution of African mole rats.</title>
        <authorList>
            <person name="Gladyshev V.N."/>
            <person name="Fang X."/>
        </authorList>
    </citation>
    <scope>NUCLEOTIDE SEQUENCE [LARGE SCALE GENOMIC DNA]</scope>
    <source>
        <tissue evidence="2">Liver</tissue>
    </source>
</reference>
<proteinExistence type="predicted"/>
<evidence type="ECO:0000313" key="2">
    <source>
        <dbReference type="EMBL" id="KFO37599.1"/>
    </source>
</evidence>